<organism evidence="5 6">
    <name type="scientific">Acidisoma silvae</name>
    <dbReference type="NCBI Taxonomy" id="2802396"/>
    <lineage>
        <taxon>Bacteria</taxon>
        <taxon>Pseudomonadati</taxon>
        <taxon>Pseudomonadota</taxon>
        <taxon>Alphaproteobacteria</taxon>
        <taxon>Acetobacterales</taxon>
        <taxon>Acidocellaceae</taxon>
        <taxon>Acidisoma</taxon>
    </lineage>
</organism>
<dbReference type="Pfam" id="PF12833">
    <property type="entry name" value="HTH_18"/>
    <property type="match status" value="1"/>
</dbReference>
<dbReference type="InterPro" id="IPR050204">
    <property type="entry name" value="AraC_XylS_family_regulators"/>
</dbReference>
<evidence type="ECO:0000313" key="6">
    <source>
        <dbReference type="Proteomes" id="UP000708298"/>
    </source>
</evidence>
<protein>
    <submittedName>
        <fullName evidence="5">Helix-turn-helix transcriptional regulator</fullName>
    </submittedName>
</protein>
<proteinExistence type="predicted"/>
<dbReference type="AlphaFoldDB" id="A0A963YWK2"/>
<dbReference type="PRINTS" id="PR00032">
    <property type="entry name" value="HTHARAC"/>
</dbReference>
<keyword evidence="1" id="KW-0805">Transcription regulation</keyword>
<comment type="caution">
    <text evidence="5">The sequence shown here is derived from an EMBL/GenBank/DDBJ whole genome shotgun (WGS) entry which is preliminary data.</text>
</comment>
<reference evidence="5" key="2">
    <citation type="submission" date="2021-01" db="EMBL/GenBank/DDBJ databases">
        <authorList>
            <person name="Mieszkin S."/>
            <person name="Pouder E."/>
            <person name="Alain K."/>
        </authorList>
    </citation>
    <scope>NUCLEOTIDE SEQUENCE</scope>
    <source>
        <strain evidence="5">HW T2.11</strain>
    </source>
</reference>
<evidence type="ECO:0000256" key="2">
    <source>
        <dbReference type="ARBA" id="ARBA00023125"/>
    </source>
</evidence>
<dbReference type="EMBL" id="JAESVB010000026">
    <property type="protein sequence ID" value="MCB8878200.1"/>
    <property type="molecule type" value="Genomic_DNA"/>
</dbReference>
<reference evidence="5" key="1">
    <citation type="journal article" date="2021" name="Microorganisms">
        <title>Acidisoma silvae sp. nov. and Acidisomacellulosilytica sp. nov., Two Acidophilic Bacteria Isolated from Decaying Wood, Hydrolyzing Cellulose and Producing Poly-3-hydroxybutyrate.</title>
        <authorList>
            <person name="Mieszkin S."/>
            <person name="Pouder E."/>
            <person name="Uroz S."/>
            <person name="Simon-Colin C."/>
            <person name="Alain K."/>
        </authorList>
    </citation>
    <scope>NUCLEOTIDE SEQUENCE</scope>
    <source>
        <strain evidence="5">HW T2.11</strain>
    </source>
</reference>
<keyword evidence="3" id="KW-0804">Transcription</keyword>
<dbReference type="GO" id="GO:0003700">
    <property type="term" value="F:DNA-binding transcription factor activity"/>
    <property type="evidence" value="ECO:0007669"/>
    <property type="project" value="InterPro"/>
</dbReference>
<dbReference type="Proteomes" id="UP000708298">
    <property type="component" value="Unassembled WGS sequence"/>
</dbReference>
<accession>A0A963YWK2</accession>
<dbReference type="InterPro" id="IPR018062">
    <property type="entry name" value="HTH_AraC-typ_CS"/>
</dbReference>
<sequence>MASIMGSLIMQSEGDAWREVEIQIFARSPTEDGLLVPAVAEPLLVWIIAGSAFVEERELNGEWHGRKVSKCDFFLTHATAPYMMRWKSDNGASFEVLHLYLGLSLLSRMIAEVAGQKSGVRLRDVSGAQDDVISSLLTVLHKEMQASSAASSIFVQGIAQSLTIHLVRSYGETSDEPARKLDQLPRYKLRRAVDFMEENLAEEFNLEKVAQAAGMSRFHFSRGFRSSMSQSPSQWFIRQRITRAQELLRETDLPIIEIAMTVGYESPSHFAQVFRRETGVSPNQYRTG</sequence>
<keyword evidence="6" id="KW-1185">Reference proteome</keyword>
<dbReference type="PROSITE" id="PS01124">
    <property type="entry name" value="HTH_ARAC_FAMILY_2"/>
    <property type="match status" value="1"/>
</dbReference>
<evidence type="ECO:0000256" key="3">
    <source>
        <dbReference type="ARBA" id="ARBA00023163"/>
    </source>
</evidence>
<evidence type="ECO:0000256" key="1">
    <source>
        <dbReference type="ARBA" id="ARBA00023015"/>
    </source>
</evidence>
<dbReference type="Gene3D" id="1.10.10.60">
    <property type="entry name" value="Homeodomain-like"/>
    <property type="match status" value="2"/>
</dbReference>
<gene>
    <name evidence="5" type="ORF">ASILVAE211_23655</name>
</gene>
<evidence type="ECO:0000259" key="4">
    <source>
        <dbReference type="PROSITE" id="PS01124"/>
    </source>
</evidence>
<dbReference type="InterPro" id="IPR018060">
    <property type="entry name" value="HTH_AraC"/>
</dbReference>
<keyword evidence="2" id="KW-0238">DNA-binding</keyword>
<feature type="domain" description="HTH araC/xylS-type" evidence="4">
    <location>
        <begin position="190"/>
        <end position="288"/>
    </location>
</feature>
<dbReference type="PROSITE" id="PS00041">
    <property type="entry name" value="HTH_ARAC_FAMILY_1"/>
    <property type="match status" value="1"/>
</dbReference>
<name>A0A963YWK2_9PROT</name>
<dbReference type="GO" id="GO:0043565">
    <property type="term" value="F:sequence-specific DNA binding"/>
    <property type="evidence" value="ECO:0007669"/>
    <property type="project" value="InterPro"/>
</dbReference>
<evidence type="ECO:0000313" key="5">
    <source>
        <dbReference type="EMBL" id="MCB8878200.1"/>
    </source>
</evidence>
<dbReference type="SUPFAM" id="SSF46689">
    <property type="entry name" value="Homeodomain-like"/>
    <property type="match status" value="2"/>
</dbReference>
<dbReference type="PANTHER" id="PTHR46796:SF14">
    <property type="entry name" value="TRANSCRIPTIONAL REGULATORY PROTEIN"/>
    <property type="match status" value="1"/>
</dbReference>
<dbReference type="SMART" id="SM00342">
    <property type="entry name" value="HTH_ARAC"/>
    <property type="match status" value="1"/>
</dbReference>
<dbReference type="InterPro" id="IPR020449">
    <property type="entry name" value="Tscrpt_reg_AraC-type_HTH"/>
</dbReference>
<dbReference type="PANTHER" id="PTHR46796">
    <property type="entry name" value="HTH-TYPE TRANSCRIPTIONAL ACTIVATOR RHAS-RELATED"/>
    <property type="match status" value="1"/>
</dbReference>
<dbReference type="InterPro" id="IPR009057">
    <property type="entry name" value="Homeodomain-like_sf"/>
</dbReference>